<evidence type="ECO:0000313" key="1">
    <source>
        <dbReference type="EMBL" id="KIJ23142.1"/>
    </source>
</evidence>
<name>A0A0C9U244_SPHS4</name>
<dbReference type="SUPFAM" id="SSF55797">
    <property type="entry name" value="PR-1-like"/>
    <property type="match status" value="1"/>
</dbReference>
<evidence type="ECO:0000313" key="2">
    <source>
        <dbReference type="Proteomes" id="UP000054279"/>
    </source>
</evidence>
<gene>
    <name evidence="1" type="ORF">M422DRAFT_276344</name>
</gene>
<dbReference type="HOGENOM" id="CLU_110368_0_0_1"/>
<proteinExistence type="predicted"/>
<evidence type="ECO:0008006" key="3">
    <source>
        <dbReference type="Google" id="ProtNLM"/>
    </source>
</evidence>
<keyword evidence="2" id="KW-1185">Reference proteome</keyword>
<organism evidence="1 2">
    <name type="scientific">Sphaerobolus stellatus (strain SS14)</name>
    <dbReference type="NCBI Taxonomy" id="990650"/>
    <lineage>
        <taxon>Eukaryota</taxon>
        <taxon>Fungi</taxon>
        <taxon>Dikarya</taxon>
        <taxon>Basidiomycota</taxon>
        <taxon>Agaricomycotina</taxon>
        <taxon>Agaricomycetes</taxon>
        <taxon>Phallomycetidae</taxon>
        <taxon>Geastrales</taxon>
        <taxon>Sphaerobolaceae</taxon>
        <taxon>Sphaerobolus</taxon>
    </lineage>
</organism>
<dbReference type="Proteomes" id="UP000054279">
    <property type="component" value="Unassembled WGS sequence"/>
</dbReference>
<protein>
    <recommendedName>
        <fullName evidence="3">SCP domain-containing protein</fullName>
    </recommendedName>
</protein>
<accession>A0A0C9U244</accession>
<sequence>MNVLNCPPLFIQALFKTQSHATCSAKVIAPLSSCYYVSLSPSTGTLKLCRSQSSCQTGRSCQQMVKSAVGSWRHVSTLVIPSPKPTTTSIPKPSLATPPKPIITPAPLNNLPWQTNPAPIPHLAPPPLLAKPSSSPSAPKLNAVVQGYLDAHNNTRGAHNAAPLAWSNSLAYAQR</sequence>
<dbReference type="AlphaFoldDB" id="A0A0C9U244"/>
<dbReference type="EMBL" id="KN837787">
    <property type="protein sequence ID" value="KIJ23142.1"/>
    <property type="molecule type" value="Genomic_DNA"/>
</dbReference>
<reference evidence="1 2" key="1">
    <citation type="submission" date="2014-06" db="EMBL/GenBank/DDBJ databases">
        <title>Evolutionary Origins and Diversification of the Mycorrhizal Mutualists.</title>
        <authorList>
            <consortium name="DOE Joint Genome Institute"/>
            <consortium name="Mycorrhizal Genomics Consortium"/>
            <person name="Kohler A."/>
            <person name="Kuo A."/>
            <person name="Nagy L.G."/>
            <person name="Floudas D."/>
            <person name="Copeland A."/>
            <person name="Barry K.W."/>
            <person name="Cichocki N."/>
            <person name="Veneault-Fourrey C."/>
            <person name="LaButti K."/>
            <person name="Lindquist E.A."/>
            <person name="Lipzen A."/>
            <person name="Lundell T."/>
            <person name="Morin E."/>
            <person name="Murat C."/>
            <person name="Riley R."/>
            <person name="Ohm R."/>
            <person name="Sun H."/>
            <person name="Tunlid A."/>
            <person name="Henrissat B."/>
            <person name="Grigoriev I.V."/>
            <person name="Hibbett D.S."/>
            <person name="Martin F."/>
        </authorList>
    </citation>
    <scope>NUCLEOTIDE SEQUENCE [LARGE SCALE GENOMIC DNA]</scope>
    <source>
        <strain evidence="1 2">SS14</strain>
    </source>
</reference>
<dbReference type="InterPro" id="IPR035940">
    <property type="entry name" value="CAP_sf"/>
</dbReference>